<dbReference type="Pfam" id="PF00884">
    <property type="entry name" value="Sulfatase"/>
    <property type="match status" value="1"/>
</dbReference>
<keyword evidence="9" id="KW-1185">Reference proteome</keyword>
<evidence type="ECO:0000256" key="2">
    <source>
        <dbReference type="ARBA" id="ARBA00022475"/>
    </source>
</evidence>
<dbReference type="Proteomes" id="UP000305939">
    <property type="component" value="Unassembled WGS sequence"/>
</dbReference>
<dbReference type="EMBL" id="SSMC01000003">
    <property type="protein sequence ID" value="THD66789.1"/>
    <property type="molecule type" value="Genomic_DNA"/>
</dbReference>
<dbReference type="GO" id="GO:0005886">
    <property type="term" value="C:plasma membrane"/>
    <property type="evidence" value="ECO:0007669"/>
    <property type="project" value="UniProtKB-SubCell"/>
</dbReference>
<evidence type="ECO:0000259" key="7">
    <source>
        <dbReference type="Pfam" id="PF00884"/>
    </source>
</evidence>
<keyword evidence="4 6" id="KW-1133">Transmembrane helix</keyword>
<dbReference type="RefSeq" id="WP_136336858.1">
    <property type="nucleotide sequence ID" value="NZ_QXMP01000013.1"/>
</dbReference>
<accession>A0A4S3LYV4</accession>
<evidence type="ECO:0000256" key="6">
    <source>
        <dbReference type="SAM" id="Phobius"/>
    </source>
</evidence>
<dbReference type="Gene3D" id="3.40.720.10">
    <property type="entry name" value="Alkaline Phosphatase, subunit A"/>
    <property type="match status" value="1"/>
</dbReference>
<evidence type="ECO:0000256" key="3">
    <source>
        <dbReference type="ARBA" id="ARBA00022692"/>
    </source>
</evidence>
<evidence type="ECO:0000256" key="4">
    <source>
        <dbReference type="ARBA" id="ARBA00022989"/>
    </source>
</evidence>
<evidence type="ECO:0000256" key="1">
    <source>
        <dbReference type="ARBA" id="ARBA00004651"/>
    </source>
</evidence>
<dbReference type="PANTHER" id="PTHR47371:SF3">
    <property type="entry name" value="PHOSPHOGLYCEROL TRANSFERASE I"/>
    <property type="match status" value="1"/>
</dbReference>
<feature type="transmembrane region" description="Helical" evidence="6">
    <location>
        <begin position="43"/>
        <end position="68"/>
    </location>
</feature>
<dbReference type="InterPro" id="IPR000917">
    <property type="entry name" value="Sulfatase_N"/>
</dbReference>
<organism evidence="8 9">
    <name type="scientific">Robertkochia marina</name>
    <dbReference type="NCBI Taxonomy" id="1227945"/>
    <lineage>
        <taxon>Bacteria</taxon>
        <taxon>Pseudomonadati</taxon>
        <taxon>Bacteroidota</taxon>
        <taxon>Flavobacteriia</taxon>
        <taxon>Flavobacteriales</taxon>
        <taxon>Flavobacteriaceae</taxon>
        <taxon>Robertkochia</taxon>
    </lineage>
</organism>
<dbReference type="SUPFAM" id="SSF53649">
    <property type="entry name" value="Alkaline phosphatase-like"/>
    <property type="match status" value="1"/>
</dbReference>
<dbReference type="PANTHER" id="PTHR47371">
    <property type="entry name" value="LIPOTEICHOIC ACID SYNTHASE"/>
    <property type="match status" value="1"/>
</dbReference>
<name>A0A4S3LYV4_9FLAO</name>
<proteinExistence type="predicted"/>
<sequence>MLDVINQFGGKWDVFILLIISLILFLINSLLVNKIVRFTVSNLSSLFIIAQGFSLYSTQSFIGYQFYVHANLRGILGMESIFILQIFIAAVSFCVLSYLNLNANLVLKKLHGKVSKFNKIPANSISVTGVIFFLSLLIFQGNFISDTKTLLPLLKPHNKATFSQTLKRHNMADYITPDKVESKAGKNIIIISMESMERGFLTKKFASLTPNLNKLKQRWNYLDIKPNHGSEWTSASLYTYMTGFPALFTMNSNRIFENTYDSQISSITHVLHKSNYELTYLNGNTDFAGTKEMLSVFKMDKIIDYKSVKDRVQHLAGWGIRDKDLFDIAKREIESLSNSQNSFGFFISTSDTHFPNGVYDSRMESVISPKESDLEFMVAALDYLIGDFIRFLETKNIMEDTAIFIFPDHLKMGDPTIFENTGDRSLYCITNTKGNFLRKNKSFYQIDLPKIILSGAQVDHNLKLLTDYINGDKDDFIRNNIDLITEINTNGILNNPIDRNQKENLTQIHNRFKNGDTLFMAQ</sequence>
<feature type="transmembrane region" description="Helical" evidence="6">
    <location>
        <begin position="12"/>
        <end position="31"/>
    </location>
</feature>
<feature type="transmembrane region" description="Helical" evidence="6">
    <location>
        <begin position="120"/>
        <end position="139"/>
    </location>
</feature>
<reference evidence="8 9" key="1">
    <citation type="submission" date="2019-04" db="EMBL/GenBank/DDBJ databases">
        <title>Draft genome sequence of Robertkochia marina CC-AMO-30D.</title>
        <authorList>
            <person name="Hameed A."/>
            <person name="Lin S.-Y."/>
            <person name="Shahina M."/>
            <person name="Lai W.-A."/>
            <person name="Young C.-C."/>
        </authorList>
    </citation>
    <scope>NUCLEOTIDE SEQUENCE [LARGE SCALE GENOMIC DNA]</scope>
    <source>
        <strain evidence="8 9">CC-AMO-30D</strain>
    </source>
</reference>
<evidence type="ECO:0000256" key="5">
    <source>
        <dbReference type="ARBA" id="ARBA00023136"/>
    </source>
</evidence>
<protein>
    <recommendedName>
        <fullName evidence="7">Sulfatase N-terminal domain-containing protein</fullName>
    </recommendedName>
</protein>
<dbReference type="AlphaFoldDB" id="A0A4S3LYV4"/>
<keyword evidence="5 6" id="KW-0472">Membrane</keyword>
<feature type="domain" description="Sulfatase N-terminal" evidence="7">
    <location>
        <begin position="186"/>
        <end position="415"/>
    </location>
</feature>
<dbReference type="InterPro" id="IPR017850">
    <property type="entry name" value="Alkaline_phosphatase_core_sf"/>
</dbReference>
<dbReference type="InterPro" id="IPR050448">
    <property type="entry name" value="OpgB/LTA_synthase_biosynth"/>
</dbReference>
<dbReference type="OrthoDB" id="5901192at2"/>
<evidence type="ECO:0000313" key="8">
    <source>
        <dbReference type="EMBL" id="THD66789.1"/>
    </source>
</evidence>
<feature type="transmembrane region" description="Helical" evidence="6">
    <location>
        <begin position="80"/>
        <end position="99"/>
    </location>
</feature>
<gene>
    <name evidence="8" type="ORF">E7Z59_13505</name>
</gene>
<keyword evidence="3 6" id="KW-0812">Transmembrane</keyword>
<comment type="subcellular location">
    <subcellularLocation>
        <location evidence="1">Cell membrane</location>
        <topology evidence="1">Multi-pass membrane protein</topology>
    </subcellularLocation>
</comment>
<evidence type="ECO:0000313" key="9">
    <source>
        <dbReference type="Proteomes" id="UP000305939"/>
    </source>
</evidence>
<keyword evidence="2" id="KW-1003">Cell membrane</keyword>
<comment type="caution">
    <text evidence="8">The sequence shown here is derived from an EMBL/GenBank/DDBJ whole genome shotgun (WGS) entry which is preliminary data.</text>
</comment>